<dbReference type="InterPro" id="IPR017880">
    <property type="entry name" value="KilA_N"/>
</dbReference>
<evidence type="ECO:0000259" key="1">
    <source>
        <dbReference type="PROSITE" id="PS51301"/>
    </source>
</evidence>
<dbReference type="PROSITE" id="PS51301">
    <property type="entry name" value="KILA_N"/>
    <property type="match status" value="2"/>
</dbReference>
<sequence>MAPPGRPIVAMAADGSSRQTYATARKAADATGVPHTTIARAAKILVKHGGYFFKFDGDSREPVFERTPVITAEDRTRAQALFHHLSGTDGELITELRLSDGYLNATRMCQSATRAEGVQKRFTDFYCLQGTSNYIEALARRIWVPPRQLVDKGSGGQPTFVHPELAVYLASWISSKFAAEVTGWLARARKELPGLDAEVHAALFNLEADERTKSPEAVVRDQLAAELCAQTEVECEHGFVDIVGASEIIEVKHFRQYKHAVGQVLAYGLSFENKRKRIHLFSTDKDVDDSNEITDTIDKARRLCQSLNIGVSFAGRLAGVTNNEVYNSRKRKKSDDCTKPDTDRMATVVHNTIEKYVVTIQTADGSSRETYATARKAAEATGVSHTTITKGAKGLAEHGGYFFKFEGDSREPVFDRAPTITAEDRTRAQALFHHLSGSDGELITELRLSDGYVNATRMCQSATRADGVEKKFADFKRLQGTTSFIEALSNRVGIPTYQLVQVGSGGQATFVHPKLAIYLAQWCSSEFAVEVSELVFRYLSGDLTTGESSAAAQEVQRQTTPTPPAPPVTNWHNLRQDGMKMYKSETDAIQDYIAVRSAAQPGEDLSTYYAKVNNLINQALLDFNTSTREYKDLRGIPQSMTIPDMFDGHGQVQRMNVEFMFFKYFTDREDQWASLNPWKAYNDLKELRDKFIRFRSETGLNDLSTKHMLDVPEAKKRKREMTSIGALEASPALKALLPAFAPAAPMTVNNIHKYFFRVERMTNGVLNGPVHGE</sequence>
<gene>
    <name evidence="2" type="ORF">KFL_002190150</name>
</gene>
<dbReference type="AlphaFoldDB" id="A0A1Y1I6K5"/>
<organism evidence="2 3">
    <name type="scientific">Klebsormidium nitens</name>
    <name type="common">Green alga</name>
    <name type="synonym">Ulothrix nitens</name>
    <dbReference type="NCBI Taxonomy" id="105231"/>
    <lineage>
        <taxon>Eukaryota</taxon>
        <taxon>Viridiplantae</taxon>
        <taxon>Streptophyta</taxon>
        <taxon>Klebsormidiophyceae</taxon>
        <taxon>Klebsormidiales</taxon>
        <taxon>Klebsormidiaceae</taxon>
        <taxon>Klebsormidium</taxon>
    </lineage>
</organism>
<dbReference type="OrthoDB" id="10526022at2759"/>
<name>A0A1Y1I6K5_KLENI</name>
<dbReference type="EMBL" id="DF237168">
    <property type="protein sequence ID" value="GAQ85059.1"/>
    <property type="molecule type" value="Genomic_DNA"/>
</dbReference>
<dbReference type="SMART" id="SM01252">
    <property type="entry name" value="KilA-N"/>
    <property type="match status" value="2"/>
</dbReference>
<dbReference type="GO" id="GO:0003677">
    <property type="term" value="F:DNA binding"/>
    <property type="evidence" value="ECO:0007669"/>
    <property type="project" value="InterPro"/>
</dbReference>
<keyword evidence="3" id="KW-1185">Reference proteome</keyword>
<dbReference type="SMART" id="SM00497">
    <property type="entry name" value="IENR1"/>
    <property type="match status" value="2"/>
</dbReference>
<dbReference type="PANTHER" id="PTHR48135:SF1">
    <property type="entry name" value="KILA-N DOMAIN-CONTAINING PROTEIN"/>
    <property type="match status" value="1"/>
</dbReference>
<dbReference type="InterPro" id="IPR003647">
    <property type="entry name" value="Intron_nuc_1_rpt"/>
</dbReference>
<protein>
    <recommendedName>
        <fullName evidence="1">KilA-N domain-containing protein</fullName>
    </recommendedName>
</protein>
<dbReference type="Proteomes" id="UP000054558">
    <property type="component" value="Unassembled WGS sequence"/>
</dbReference>
<evidence type="ECO:0000313" key="2">
    <source>
        <dbReference type="EMBL" id="GAQ85059.1"/>
    </source>
</evidence>
<accession>A0A1Y1I6K5</accession>
<proteinExistence type="predicted"/>
<feature type="domain" description="KilA-N" evidence="1">
    <location>
        <begin position="431"/>
        <end position="538"/>
    </location>
</feature>
<feature type="domain" description="KilA-N" evidence="1">
    <location>
        <begin position="81"/>
        <end position="188"/>
    </location>
</feature>
<dbReference type="PANTHER" id="PTHR48135">
    <property type="match status" value="1"/>
</dbReference>
<dbReference type="Pfam" id="PF04383">
    <property type="entry name" value="KilA-N"/>
    <property type="match status" value="2"/>
</dbReference>
<dbReference type="InterPro" id="IPR018004">
    <property type="entry name" value="KilA/APSES_HTH"/>
</dbReference>
<dbReference type="InterPro" id="IPR036887">
    <property type="entry name" value="HTH_APSES_sf"/>
</dbReference>
<dbReference type="SUPFAM" id="SSF54616">
    <property type="entry name" value="DNA-binding domain of Mlu1-box binding protein MBP1"/>
    <property type="match status" value="1"/>
</dbReference>
<reference evidence="2 3" key="1">
    <citation type="journal article" date="2014" name="Nat. Commun.">
        <title>Klebsormidium flaccidum genome reveals primary factors for plant terrestrial adaptation.</title>
        <authorList>
            <person name="Hori K."/>
            <person name="Maruyama F."/>
            <person name="Fujisawa T."/>
            <person name="Togashi T."/>
            <person name="Yamamoto N."/>
            <person name="Seo M."/>
            <person name="Sato S."/>
            <person name="Yamada T."/>
            <person name="Mori H."/>
            <person name="Tajima N."/>
            <person name="Moriyama T."/>
            <person name="Ikeuchi M."/>
            <person name="Watanabe M."/>
            <person name="Wada H."/>
            <person name="Kobayashi K."/>
            <person name="Saito M."/>
            <person name="Masuda T."/>
            <person name="Sasaki-Sekimoto Y."/>
            <person name="Mashiguchi K."/>
            <person name="Awai K."/>
            <person name="Shimojima M."/>
            <person name="Masuda S."/>
            <person name="Iwai M."/>
            <person name="Nobusawa T."/>
            <person name="Narise T."/>
            <person name="Kondo S."/>
            <person name="Saito H."/>
            <person name="Sato R."/>
            <person name="Murakawa M."/>
            <person name="Ihara Y."/>
            <person name="Oshima-Yamada Y."/>
            <person name="Ohtaka K."/>
            <person name="Satoh M."/>
            <person name="Sonobe K."/>
            <person name="Ishii M."/>
            <person name="Ohtani R."/>
            <person name="Kanamori-Sato M."/>
            <person name="Honoki R."/>
            <person name="Miyazaki D."/>
            <person name="Mochizuki H."/>
            <person name="Umetsu J."/>
            <person name="Higashi K."/>
            <person name="Shibata D."/>
            <person name="Kamiya Y."/>
            <person name="Sato N."/>
            <person name="Nakamura Y."/>
            <person name="Tabata S."/>
            <person name="Ida S."/>
            <person name="Kurokawa K."/>
            <person name="Ohta H."/>
        </authorList>
    </citation>
    <scope>NUCLEOTIDE SEQUENCE [LARGE SCALE GENOMIC DNA]</scope>
    <source>
        <strain evidence="2 3">NIES-2285</strain>
    </source>
</reference>
<evidence type="ECO:0000313" key="3">
    <source>
        <dbReference type="Proteomes" id="UP000054558"/>
    </source>
</evidence>